<dbReference type="Ensembl" id="ENSCSET00000016286.1">
    <property type="protein sequence ID" value="ENSCSEP00000016080.1"/>
    <property type="gene ID" value="ENSCSEG00000010328.1"/>
</dbReference>
<dbReference type="Pfam" id="PF01335">
    <property type="entry name" value="DED"/>
    <property type="match status" value="1"/>
</dbReference>
<evidence type="ECO:0000313" key="7">
    <source>
        <dbReference type="Proteomes" id="UP000265120"/>
    </source>
</evidence>
<proteinExistence type="inferred from homology"/>
<dbReference type="InParanoid" id="A0A3P8VUJ8"/>
<dbReference type="SUPFAM" id="SSF52129">
    <property type="entry name" value="Caspase-like"/>
    <property type="match status" value="1"/>
</dbReference>
<keyword evidence="3" id="KW-0677">Repeat</keyword>
<dbReference type="InterPro" id="IPR001309">
    <property type="entry name" value="Pept_C14_p20"/>
</dbReference>
<feature type="domain" description="DED" evidence="4">
    <location>
        <begin position="7"/>
        <end position="79"/>
    </location>
</feature>
<evidence type="ECO:0008006" key="8">
    <source>
        <dbReference type="Google" id="ProtNLM"/>
    </source>
</evidence>
<dbReference type="PROSITE" id="PS50208">
    <property type="entry name" value="CASPASE_P20"/>
    <property type="match status" value="1"/>
</dbReference>
<dbReference type="SMART" id="SM00115">
    <property type="entry name" value="CASc"/>
    <property type="match status" value="1"/>
</dbReference>
<keyword evidence="2" id="KW-0053">Apoptosis</keyword>
<accession>A0A3P8VUJ8</accession>
<evidence type="ECO:0000313" key="6">
    <source>
        <dbReference type="Ensembl" id="ENSCSEP00000016080.1"/>
    </source>
</evidence>
<dbReference type="AlphaFoldDB" id="A0A3P8VUJ8"/>
<organism evidence="6 7">
    <name type="scientific">Cynoglossus semilaevis</name>
    <name type="common">Tongue sole</name>
    <dbReference type="NCBI Taxonomy" id="244447"/>
    <lineage>
        <taxon>Eukaryota</taxon>
        <taxon>Metazoa</taxon>
        <taxon>Chordata</taxon>
        <taxon>Craniata</taxon>
        <taxon>Vertebrata</taxon>
        <taxon>Euteleostomi</taxon>
        <taxon>Actinopterygii</taxon>
        <taxon>Neopterygii</taxon>
        <taxon>Teleostei</taxon>
        <taxon>Neoteleostei</taxon>
        <taxon>Acanthomorphata</taxon>
        <taxon>Carangaria</taxon>
        <taxon>Pleuronectiformes</taxon>
        <taxon>Pleuronectoidei</taxon>
        <taxon>Cynoglossidae</taxon>
        <taxon>Cynoglossinae</taxon>
        <taxon>Cynoglossus</taxon>
    </lineage>
</organism>
<dbReference type="PANTHER" id="PTHR48169">
    <property type="entry name" value="DED DOMAIN-CONTAINING PROTEIN"/>
    <property type="match status" value="1"/>
</dbReference>
<dbReference type="SMART" id="SM00031">
    <property type="entry name" value="DED"/>
    <property type="match status" value="2"/>
</dbReference>
<protein>
    <recommendedName>
        <fullName evidence="8">CASP8 and FADD-like apoptosis regulator</fullName>
    </recommendedName>
</protein>
<dbReference type="GO" id="GO:0042981">
    <property type="term" value="P:regulation of apoptotic process"/>
    <property type="evidence" value="ECO:0007669"/>
    <property type="project" value="InterPro"/>
</dbReference>
<dbReference type="InterPro" id="IPR029030">
    <property type="entry name" value="Caspase-like_dom_sf"/>
</dbReference>
<dbReference type="GO" id="GO:0004197">
    <property type="term" value="F:cysteine-type endopeptidase activity"/>
    <property type="evidence" value="ECO:0007669"/>
    <property type="project" value="InterPro"/>
</dbReference>
<sequence>MAYPDHQYLLVINQIAESLDSSERRRVFYLCESPDADDSMPCVKETLTSKVMCYESGYLFLEELLLELKRFDILKKVCGLSREEVAMTLEGSQVLPRFRVLMDCLSEDMASEDLSTMKFLMSRTIPGEKMEKAKTFLDLAVELEKQDLVSPERVDLLEECLKNAGRVDLARKVAAYKTSGVQVLLEYSSTLLLLLSVTRNPPSRVLRGASCQVRYALVVCCYRNVQHYNRSLYLEFQRQQDQYSFSSNPRGVCVIVDCVGKDGDMLEQTFKTLRFNVILYKWLNAEEIFSTLRDISKQRENLKGDGLVCCIISRASEKRLLGVDLCTSLHLNRIRHLFTADACPLLAGKPKLFFIKTYNVAVFQPRTRTEYRDEDLQTDGCNGPLRYECIPTEADVFWSHCWTDEYQLQDERHCSIYLKALTDALLKGQKKTKLLDIHTEVNGAIFEHNKRNPAESYSIDLKHTLRKDLYF</sequence>
<dbReference type="OMA" id="MPQHRDY"/>
<dbReference type="STRING" id="244447.ENSCSEP00000016080"/>
<reference evidence="6" key="2">
    <citation type="submission" date="2025-08" db="UniProtKB">
        <authorList>
            <consortium name="Ensembl"/>
        </authorList>
    </citation>
    <scope>IDENTIFICATION</scope>
</reference>
<name>A0A3P8VUJ8_CYNSE</name>
<dbReference type="InterPro" id="IPR011600">
    <property type="entry name" value="Pept_C14_caspase"/>
</dbReference>
<feature type="domain" description="DED" evidence="4">
    <location>
        <begin position="97"/>
        <end position="175"/>
    </location>
</feature>
<keyword evidence="7" id="KW-1185">Reference proteome</keyword>
<dbReference type="GO" id="GO:0006915">
    <property type="term" value="P:apoptotic process"/>
    <property type="evidence" value="ECO:0007669"/>
    <property type="project" value="UniProtKB-KW"/>
</dbReference>
<dbReference type="InterPro" id="IPR001875">
    <property type="entry name" value="DED_dom"/>
</dbReference>
<dbReference type="InterPro" id="IPR011029">
    <property type="entry name" value="DEATH-like_dom_sf"/>
</dbReference>
<feature type="domain" description="Caspase family p20" evidence="5">
    <location>
        <begin position="262"/>
        <end position="356"/>
    </location>
</feature>
<dbReference type="GO" id="GO:0005737">
    <property type="term" value="C:cytoplasm"/>
    <property type="evidence" value="ECO:0007669"/>
    <property type="project" value="UniProtKB-ARBA"/>
</dbReference>
<evidence type="ECO:0000259" key="5">
    <source>
        <dbReference type="PROSITE" id="PS50208"/>
    </source>
</evidence>
<dbReference type="GeneTree" id="ENSGT00530000064199"/>
<dbReference type="PANTHER" id="PTHR48169:SF3">
    <property type="entry name" value="CASP8 AND FADD LIKE APOPTOSIS REGULATOR"/>
    <property type="match status" value="1"/>
</dbReference>
<evidence type="ECO:0000256" key="2">
    <source>
        <dbReference type="ARBA" id="ARBA00022703"/>
    </source>
</evidence>
<dbReference type="InterPro" id="IPR015917">
    <property type="entry name" value="Pept_C14A"/>
</dbReference>
<reference evidence="6 7" key="1">
    <citation type="journal article" date="2014" name="Nat. Genet.">
        <title>Whole-genome sequence of a flatfish provides insights into ZW sex chromosome evolution and adaptation to a benthic lifestyle.</title>
        <authorList>
            <person name="Chen S."/>
            <person name="Zhang G."/>
            <person name="Shao C."/>
            <person name="Huang Q."/>
            <person name="Liu G."/>
            <person name="Zhang P."/>
            <person name="Song W."/>
            <person name="An N."/>
            <person name="Chalopin D."/>
            <person name="Volff J.N."/>
            <person name="Hong Y."/>
            <person name="Li Q."/>
            <person name="Sha Z."/>
            <person name="Zhou H."/>
            <person name="Xie M."/>
            <person name="Yu Q."/>
            <person name="Liu Y."/>
            <person name="Xiang H."/>
            <person name="Wang N."/>
            <person name="Wu K."/>
            <person name="Yang C."/>
            <person name="Zhou Q."/>
            <person name="Liao X."/>
            <person name="Yang L."/>
            <person name="Hu Q."/>
            <person name="Zhang J."/>
            <person name="Meng L."/>
            <person name="Jin L."/>
            <person name="Tian Y."/>
            <person name="Lian J."/>
            <person name="Yang J."/>
            <person name="Miao G."/>
            <person name="Liu S."/>
            <person name="Liang Z."/>
            <person name="Yan F."/>
            <person name="Li Y."/>
            <person name="Sun B."/>
            <person name="Zhang H."/>
            <person name="Zhang J."/>
            <person name="Zhu Y."/>
            <person name="Du M."/>
            <person name="Zhao Y."/>
            <person name="Schartl M."/>
            <person name="Tang Q."/>
            <person name="Wang J."/>
        </authorList>
    </citation>
    <scope>NUCLEOTIDE SEQUENCE</scope>
</reference>
<reference evidence="6" key="3">
    <citation type="submission" date="2025-09" db="UniProtKB">
        <authorList>
            <consortium name="Ensembl"/>
        </authorList>
    </citation>
    <scope>IDENTIFICATION</scope>
</reference>
<dbReference type="GO" id="GO:0006508">
    <property type="term" value="P:proteolysis"/>
    <property type="evidence" value="ECO:0007669"/>
    <property type="project" value="InterPro"/>
</dbReference>
<evidence type="ECO:0000256" key="1">
    <source>
        <dbReference type="ARBA" id="ARBA00010134"/>
    </source>
</evidence>
<dbReference type="PROSITE" id="PS50168">
    <property type="entry name" value="DED"/>
    <property type="match status" value="2"/>
</dbReference>
<dbReference type="Pfam" id="PF00656">
    <property type="entry name" value="Peptidase_C14"/>
    <property type="match status" value="1"/>
</dbReference>
<dbReference type="Gene3D" id="3.40.50.1460">
    <property type="match status" value="1"/>
</dbReference>
<dbReference type="Proteomes" id="UP000265120">
    <property type="component" value="Chromosome 16"/>
</dbReference>
<comment type="similarity">
    <text evidence="1">Belongs to the peptidase C14A family.</text>
</comment>
<dbReference type="SUPFAM" id="SSF47986">
    <property type="entry name" value="DEATH domain"/>
    <property type="match status" value="1"/>
</dbReference>
<evidence type="ECO:0000256" key="3">
    <source>
        <dbReference type="ARBA" id="ARBA00022737"/>
    </source>
</evidence>
<evidence type="ECO:0000259" key="4">
    <source>
        <dbReference type="PROSITE" id="PS50168"/>
    </source>
</evidence>
<dbReference type="FunFam" id="1.10.533.10:FF:000016">
    <property type="entry name" value="CASP8 and FADD-like apoptosis regulator"/>
    <property type="match status" value="1"/>
</dbReference>
<dbReference type="Gene3D" id="1.10.533.10">
    <property type="entry name" value="Death Domain, Fas"/>
    <property type="match status" value="2"/>
</dbReference>